<dbReference type="PANTHER" id="PTHR12815:SF47">
    <property type="entry name" value="TRANSLOCATION AND ASSEMBLY MODULE SUBUNIT TAMA"/>
    <property type="match status" value="1"/>
</dbReference>
<evidence type="ECO:0000256" key="2">
    <source>
        <dbReference type="ARBA" id="ARBA00022452"/>
    </source>
</evidence>
<dbReference type="PANTHER" id="PTHR12815">
    <property type="entry name" value="SORTING AND ASSEMBLY MACHINERY SAMM50 PROTEIN FAMILY MEMBER"/>
    <property type="match status" value="1"/>
</dbReference>
<evidence type="ECO:0000259" key="7">
    <source>
        <dbReference type="PROSITE" id="PS51779"/>
    </source>
</evidence>
<keyword evidence="5" id="KW-0472">Membrane</keyword>
<gene>
    <name evidence="8" type="ORF">ACFQ1T_14010</name>
</gene>
<feature type="domain" description="POTRA" evidence="7">
    <location>
        <begin position="232"/>
        <end position="307"/>
    </location>
</feature>
<dbReference type="Gene3D" id="2.40.160.50">
    <property type="entry name" value="membrane protein fhac: a member of the omp85/tpsb transporter family"/>
    <property type="match status" value="1"/>
</dbReference>
<comment type="caution">
    <text evidence="8">The sequence shown here is derived from an EMBL/GenBank/DDBJ whole genome shotgun (WGS) entry which is preliminary data.</text>
</comment>
<dbReference type="Pfam" id="PF07244">
    <property type="entry name" value="POTRA"/>
    <property type="match status" value="1"/>
</dbReference>
<dbReference type="Gene3D" id="3.10.20.310">
    <property type="entry name" value="membrane protein fhac"/>
    <property type="match status" value="2"/>
</dbReference>
<dbReference type="InterPro" id="IPR034746">
    <property type="entry name" value="POTRA"/>
</dbReference>
<accession>A0ABW3GMF0</accession>
<keyword evidence="4" id="KW-0732">Signal</keyword>
<dbReference type="InterPro" id="IPR000184">
    <property type="entry name" value="Bac_surfAg_D15"/>
</dbReference>
<evidence type="ECO:0000256" key="5">
    <source>
        <dbReference type="ARBA" id="ARBA00023136"/>
    </source>
</evidence>
<keyword evidence="9" id="KW-1185">Reference proteome</keyword>
<dbReference type="PROSITE" id="PS51779">
    <property type="entry name" value="POTRA"/>
    <property type="match status" value="1"/>
</dbReference>
<keyword evidence="2" id="KW-1134">Transmembrane beta strand</keyword>
<dbReference type="InterPro" id="IPR039910">
    <property type="entry name" value="D15-like"/>
</dbReference>
<dbReference type="EMBL" id="JBHTJW010000005">
    <property type="protein sequence ID" value="MFD0930900.1"/>
    <property type="molecule type" value="Genomic_DNA"/>
</dbReference>
<protein>
    <submittedName>
        <fullName evidence="8">Autotransporter assembly complex family protein</fullName>
    </submittedName>
</protein>
<evidence type="ECO:0000256" key="1">
    <source>
        <dbReference type="ARBA" id="ARBA00004370"/>
    </source>
</evidence>
<evidence type="ECO:0000256" key="6">
    <source>
        <dbReference type="ARBA" id="ARBA00023237"/>
    </source>
</evidence>
<evidence type="ECO:0000256" key="4">
    <source>
        <dbReference type="ARBA" id="ARBA00022729"/>
    </source>
</evidence>
<sequence>MFHRFIQLCFITPLCLLKNRLRGLIKYVFLLIPLLSALPAIAEEPLWFEVQTDNRYRTRFFISGNPLPAQQSKLRELLQKHLSIHEAMSNPRMNASEWQRLIQKTPQEISDLLATEGYFKTQTTLRRPDATQAEFHLMLPPPATVKQVNVSISGEVKQPAYQATLEAAQKSWPLPVNSIFTQAAWTSAKRDILAALLRDQFPNAKLTRSQALVDPATQAVVIEIAVDSGPAVKVGHVLIQGFQHYPESLLRPLITLKSGAPYRQEDLLTLQNSFMSTGKFRAVDVIAKTDQLNPDRSADITVTVTELEQYSMRIGTGASTNTGARVVFNYTNRNLFDRGLLWDSSVRLEQRLQAVTSNITFLMDEQGYRDSIQNNLIRTAVEGQVTTAIQNGVRRYWGQPTSIEQFVGANLLYEFLTVDGENSQFNKAATVTYGFNMRRLNNALAPTKGWIFNTQFQLAPLDKLSDGRFLQSQARLQAFYPLTESTQWLGRIEVGSITGSGRVPATYLFRAGGDQSVRGYAFQSLGVKEADAIVGGRVLLTGSSEIVQWLTTSWGAAVFVDFGNAANSWKDYEPVLGYGLGARWRSPIGPVGVDIARGQETGEYRLHFNLGVNF</sequence>
<comment type="subcellular location">
    <subcellularLocation>
        <location evidence="1">Membrane</location>
    </subcellularLocation>
</comment>
<keyword evidence="6" id="KW-0998">Cell outer membrane</keyword>
<evidence type="ECO:0000313" key="8">
    <source>
        <dbReference type="EMBL" id="MFD0930900.1"/>
    </source>
</evidence>
<reference evidence="9" key="1">
    <citation type="journal article" date="2019" name="Int. J. Syst. Evol. Microbiol.">
        <title>The Global Catalogue of Microorganisms (GCM) 10K type strain sequencing project: providing services to taxonomists for standard genome sequencing and annotation.</title>
        <authorList>
            <consortium name="The Broad Institute Genomics Platform"/>
            <consortium name="The Broad Institute Genome Sequencing Center for Infectious Disease"/>
            <person name="Wu L."/>
            <person name="Ma J."/>
        </authorList>
    </citation>
    <scope>NUCLEOTIDE SEQUENCE [LARGE SCALE GENOMIC DNA]</scope>
    <source>
        <strain evidence="9">CCUG 59685</strain>
    </source>
</reference>
<name>A0ABW3GMF0_9PROT</name>
<dbReference type="Pfam" id="PF01103">
    <property type="entry name" value="Omp85"/>
    <property type="match status" value="1"/>
</dbReference>
<keyword evidence="3" id="KW-0812">Transmembrane</keyword>
<evidence type="ECO:0000256" key="3">
    <source>
        <dbReference type="ARBA" id="ARBA00022692"/>
    </source>
</evidence>
<evidence type="ECO:0000313" key="9">
    <source>
        <dbReference type="Proteomes" id="UP001597106"/>
    </source>
</evidence>
<dbReference type="InterPro" id="IPR010827">
    <property type="entry name" value="BamA/TamA_POTRA"/>
</dbReference>
<dbReference type="RefSeq" id="WP_379077891.1">
    <property type="nucleotide sequence ID" value="NZ_JBHTJW010000005.1"/>
</dbReference>
<proteinExistence type="predicted"/>
<organism evidence="8 9">
    <name type="scientific">Methylophilus glucosoxydans</name>
    <dbReference type="NCBI Taxonomy" id="752553"/>
    <lineage>
        <taxon>Bacteria</taxon>
        <taxon>Pseudomonadati</taxon>
        <taxon>Pseudomonadota</taxon>
        <taxon>Betaproteobacteria</taxon>
        <taxon>Nitrosomonadales</taxon>
        <taxon>Methylophilaceae</taxon>
        <taxon>Methylophilus</taxon>
    </lineage>
</organism>
<dbReference type="Proteomes" id="UP001597106">
    <property type="component" value="Unassembled WGS sequence"/>
</dbReference>